<feature type="domain" description="Alpha-D-phosphohexomutase alpha/beta/alpha" evidence="10">
    <location>
        <begin position="649"/>
        <end position="734"/>
    </location>
</feature>
<dbReference type="Proteomes" id="UP000183085">
    <property type="component" value="Unassembled WGS sequence"/>
</dbReference>
<comment type="subcellular location">
    <subcellularLocation>
        <location evidence="1">Cytoplasm</location>
        <location evidence="1">Cytosol</location>
    </subcellularLocation>
</comment>
<dbReference type="SUPFAM" id="SSF55957">
    <property type="entry name" value="Phosphoglucomutase, C-terminal domain"/>
    <property type="match status" value="1"/>
</dbReference>
<dbReference type="Pfam" id="PF02880">
    <property type="entry name" value="PGM_PMM_III"/>
    <property type="match status" value="1"/>
</dbReference>
<dbReference type="Gene3D" id="3.90.550.10">
    <property type="entry name" value="Spore Coat Polysaccharide Biosynthesis Protein SpsA, Chain A"/>
    <property type="match status" value="1"/>
</dbReference>
<dbReference type="Gene3D" id="3.40.120.10">
    <property type="entry name" value="Alpha-D-Glucose-1,6-Bisphosphate, subunit A, domain 3"/>
    <property type="match status" value="3"/>
</dbReference>
<dbReference type="GO" id="GO:0016868">
    <property type="term" value="F:intramolecular phosphotransferase activity"/>
    <property type="evidence" value="ECO:0007669"/>
    <property type="project" value="InterPro"/>
</dbReference>
<feature type="domain" description="Alpha-D-phosphohexomutase alpha/beta/alpha" evidence="8">
    <location>
        <begin position="381"/>
        <end position="512"/>
    </location>
</feature>
<evidence type="ECO:0000256" key="2">
    <source>
        <dbReference type="ARBA" id="ARBA00010231"/>
    </source>
</evidence>
<dbReference type="InterPro" id="IPR056764">
    <property type="entry name" value="LbH_EIF2B3/5"/>
</dbReference>
<dbReference type="InterPro" id="IPR029044">
    <property type="entry name" value="Nucleotide-diphossugar_trans"/>
</dbReference>
<comment type="similarity">
    <text evidence="2">Belongs to the phosphohexose mutase family.</text>
</comment>
<evidence type="ECO:0000256" key="6">
    <source>
        <dbReference type="ARBA" id="ARBA00022917"/>
    </source>
</evidence>
<dbReference type="Pfam" id="PF02879">
    <property type="entry name" value="PGM_PMM_II"/>
    <property type="match status" value="1"/>
</dbReference>
<evidence type="ECO:0000256" key="1">
    <source>
        <dbReference type="ARBA" id="ARBA00004514"/>
    </source>
</evidence>
<evidence type="ECO:0000256" key="3">
    <source>
        <dbReference type="ARBA" id="ARBA00022490"/>
    </source>
</evidence>
<dbReference type="Gene3D" id="2.160.10.10">
    <property type="entry name" value="Hexapeptide repeat proteins"/>
    <property type="match status" value="1"/>
</dbReference>
<dbReference type="CDD" id="cd04181">
    <property type="entry name" value="NTP_transferase"/>
    <property type="match status" value="1"/>
</dbReference>
<evidence type="ECO:0000313" key="13">
    <source>
        <dbReference type="Proteomes" id="UP000183085"/>
    </source>
</evidence>
<dbReference type="Pfam" id="PF02878">
    <property type="entry name" value="PGM_PMM_I"/>
    <property type="match status" value="1"/>
</dbReference>
<evidence type="ECO:0000259" key="11">
    <source>
        <dbReference type="Pfam" id="PF25084"/>
    </source>
</evidence>
<protein>
    <recommendedName>
        <fullName evidence="14">Nucleotidyltransferase</fullName>
    </recommendedName>
</protein>
<dbReference type="PANTHER" id="PTHR22572">
    <property type="entry name" value="SUGAR-1-PHOSPHATE GUANYL TRANSFERASE"/>
    <property type="match status" value="1"/>
</dbReference>
<feature type="domain" description="Nucleotidyl transferase" evidence="7">
    <location>
        <begin position="2"/>
        <end position="232"/>
    </location>
</feature>
<dbReference type="InterPro" id="IPR011004">
    <property type="entry name" value="Trimer_LpxA-like_sf"/>
</dbReference>
<keyword evidence="3" id="KW-0963">Cytoplasm</keyword>
<accession>A0A1J5DWE4</accession>
<dbReference type="SUPFAM" id="SSF51161">
    <property type="entry name" value="Trimeric LpxA-like enzymes"/>
    <property type="match status" value="1"/>
</dbReference>
<evidence type="ECO:0000259" key="7">
    <source>
        <dbReference type="Pfam" id="PF00483"/>
    </source>
</evidence>
<evidence type="ECO:0000259" key="9">
    <source>
        <dbReference type="Pfam" id="PF02879"/>
    </source>
</evidence>
<dbReference type="Gene3D" id="3.30.310.50">
    <property type="entry name" value="Alpha-D-phosphohexomutase, C-terminal domain"/>
    <property type="match status" value="1"/>
</dbReference>
<dbReference type="InterPro" id="IPR016055">
    <property type="entry name" value="A-D-PHexomutase_a/b/a-I/II/III"/>
</dbReference>
<evidence type="ECO:0000256" key="5">
    <source>
        <dbReference type="ARBA" id="ARBA00022553"/>
    </source>
</evidence>
<dbReference type="Pfam" id="PF00483">
    <property type="entry name" value="NTP_transferase"/>
    <property type="match status" value="1"/>
</dbReference>
<dbReference type="InterPro" id="IPR005846">
    <property type="entry name" value="A-D-PHexomutase_a/b/a-III"/>
</dbReference>
<feature type="domain" description="EIF2B subunit epsilon/gamma LbH" evidence="11">
    <location>
        <begin position="250"/>
        <end position="349"/>
    </location>
</feature>
<sequence>MKAVIMAGGFGTRMRPLTCNIPKPMVPVANKPIMEHIVRLLNAHNITEIVAILYYQPEIIQDYFDNGKRFGVHIEYVTAVEDLGTAGSVRNAVEYLDEPFIIISGDVLTDFNLSNIINFHQEKNALATITLTRVKNPLQYGIVIVSPEGRVERFLEKPGWGEVFSDTVNTGIYVLEPETFKHIPENKEFDFAKNLFPNLLKEEGALCGYIASGYWRDIGNLEEYRLAHYDILSGKVSIDINGMKKDKTLWVGKGTELSDNVYLEHGVIIGSDCRIGEGAKLVNTVIGDNCIVEGNSRITNSVIWDGTFISLGCELNENVVASNVTVGRNAILKEGALISDGCNIGENSVLRANVKVWPFKQVEAGATLSSSLIWGEKWGRALFGTNGVVGLANMEITPEFVAKLGAACGASYSPNTTVITSRDSHKVSRMINRALISGILSVGTNVWDLGALPMPVARYQAGTLGDQGGIHVRRASNDPRMLDIKFFNATGLDIPISKERGIEQLFFREDFRRAKIEETGVLSFPYRVMECYREGFLSAIDRPNLKKNFKVVIDYCFGSAATIFPSILGEFGWDVISLNAYLDNTKFISNPAKMNQSLKQLSNIVQTLGADIGFLLDQEAERVSLVDEKGQILSPEIAFAVVCQMVAQISPLATVGTPINTTRIIDQMLPGRVKRTKTTSRGICEEKEPFLVGDGNGGFIFPKFRQIFDGMFAVVKILELLSKTDKRLGDIVAGIPPFFVSHRTVYCSWEMKGTMMRQLIEKTTDKPVELIDGVKIYHGQDWILLLPDQNEASFHLYAESSSMERAEALIDEYVGRIKQ</sequence>
<dbReference type="STRING" id="1817895.AUJ95_05175"/>
<dbReference type="InterPro" id="IPR036900">
    <property type="entry name" value="A-D-PHexomutase_C_sf"/>
</dbReference>
<dbReference type="SUPFAM" id="SSF53448">
    <property type="entry name" value="Nucleotide-diphospho-sugar transferases"/>
    <property type="match status" value="1"/>
</dbReference>
<proteinExistence type="inferred from homology"/>
<evidence type="ECO:0000313" key="12">
    <source>
        <dbReference type="EMBL" id="OIP39763.1"/>
    </source>
</evidence>
<comment type="caution">
    <text evidence="12">The sequence shown here is derived from an EMBL/GenBank/DDBJ whole genome shotgun (WGS) entry which is preliminary data.</text>
</comment>
<dbReference type="SUPFAM" id="SSF53738">
    <property type="entry name" value="Phosphoglucomutase, first 3 domains"/>
    <property type="match status" value="3"/>
</dbReference>
<evidence type="ECO:0000256" key="4">
    <source>
        <dbReference type="ARBA" id="ARBA00022540"/>
    </source>
</evidence>
<dbReference type="CDD" id="cd05805">
    <property type="entry name" value="MPG1_transferase"/>
    <property type="match status" value="1"/>
</dbReference>
<evidence type="ECO:0000259" key="8">
    <source>
        <dbReference type="Pfam" id="PF02878"/>
    </source>
</evidence>
<keyword evidence="4" id="KW-0396">Initiation factor</keyword>
<dbReference type="Pfam" id="PF25084">
    <property type="entry name" value="LbH_EIF2B"/>
    <property type="match status" value="1"/>
</dbReference>
<gene>
    <name evidence="12" type="ORF">AUJ95_05175</name>
</gene>
<dbReference type="EMBL" id="MNYI01000138">
    <property type="protein sequence ID" value="OIP39763.1"/>
    <property type="molecule type" value="Genomic_DNA"/>
</dbReference>
<evidence type="ECO:0008006" key="14">
    <source>
        <dbReference type="Google" id="ProtNLM"/>
    </source>
</evidence>
<keyword evidence="5" id="KW-0597">Phosphoprotein</keyword>
<feature type="domain" description="Alpha-D-phosphohexomutase alpha/beta/alpha" evidence="9">
    <location>
        <begin position="532"/>
        <end position="630"/>
    </location>
</feature>
<keyword evidence="6" id="KW-0648">Protein biosynthesis</keyword>
<dbReference type="AlphaFoldDB" id="A0A1J5DWE4"/>
<dbReference type="InterPro" id="IPR005845">
    <property type="entry name" value="A-D-PHexomutase_a/b/a-II"/>
</dbReference>
<dbReference type="InterPro" id="IPR005835">
    <property type="entry name" value="NTP_transferase_dom"/>
</dbReference>
<evidence type="ECO:0000259" key="10">
    <source>
        <dbReference type="Pfam" id="PF02880"/>
    </source>
</evidence>
<reference evidence="12 13" key="1">
    <citation type="journal article" date="2016" name="Environ. Microbiol.">
        <title>Genomic resolution of a cold subsurface aquifer community provides metabolic insights for novel microbes adapted to high CO concentrations.</title>
        <authorList>
            <person name="Probst A.J."/>
            <person name="Castelle C.J."/>
            <person name="Singh A."/>
            <person name="Brown C.T."/>
            <person name="Anantharaman K."/>
            <person name="Sharon I."/>
            <person name="Hug L.A."/>
            <person name="Burstein D."/>
            <person name="Emerson J.B."/>
            <person name="Thomas B.C."/>
            <person name="Banfield J.F."/>
        </authorList>
    </citation>
    <scope>NUCLEOTIDE SEQUENCE [LARGE SCALE GENOMIC DNA]</scope>
    <source>
        <strain evidence="12">CG2_30_40_21</strain>
    </source>
</reference>
<dbReference type="GO" id="GO:0005975">
    <property type="term" value="P:carbohydrate metabolic process"/>
    <property type="evidence" value="ECO:0007669"/>
    <property type="project" value="InterPro"/>
</dbReference>
<dbReference type="InterPro" id="IPR050486">
    <property type="entry name" value="Mannose-1P_guanyltransferase"/>
</dbReference>
<dbReference type="InterPro" id="IPR005844">
    <property type="entry name" value="A-D-PHexomutase_a/b/a-I"/>
</dbReference>
<name>A0A1J5DWE4_9BACT</name>
<organism evidence="12 13">
    <name type="scientific">Candidatus Desantisbacteria bacterium CG2_30_40_21</name>
    <dbReference type="NCBI Taxonomy" id="1817895"/>
    <lineage>
        <taxon>Bacteria</taxon>
        <taxon>Candidatus Desantisiibacteriota</taxon>
    </lineage>
</organism>